<name>A0A8S3X2J2_PARAO</name>
<comment type="caution">
    <text evidence="1">The sequence shown here is derived from an EMBL/GenBank/DDBJ whole genome shotgun (WGS) entry which is preliminary data.</text>
</comment>
<gene>
    <name evidence="1" type="ORF">PAPOLLO_LOCUS12307</name>
</gene>
<dbReference type="EMBL" id="CAJQZP010000885">
    <property type="protein sequence ID" value="CAG4992412.1"/>
    <property type="molecule type" value="Genomic_DNA"/>
</dbReference>
<evidence type="ECO:0000313" key="1">
    <source>
        <dbReference type="EMBL" id="CAG4992412.1"/>
    </source>
</evidence>
<proteinExistence type="predicted"/>
<dbReference type="Proteomes" id="UP000691718">
    <property type="component" value="Unassembled WGS sequence"/>
</dbReference>
<protein>
    <submittedName>
        <fullName evidence="1">(apollo) hypothetical protein</fullName>
    </submittedName>
</protein>
<accession>A0A8S3X2J2</accession>
<organism evidence="1 2">
    <name type="scientific">Parnassius apollo</name>
    <name type="common">Apollo butterfly</name>
    <name type="synonym">Papilio apollo</name>
    <dbReference type="NCBI Taxonomy" id="110799"/>
    <lineage>
        <taxon>Eukaryota</taxon>
        <taxon>Metazoa</taxon>
        <taxon>Ecdysozoa</taxon>
        <taxon>Arthropoda</taxon>
        <taxon>Hexapoda</taxon>
        <taxon>Insecta</taxon>
        <taxon>Pterygota</taxon>
        <taxon>Neoptera</taxon>
        <taxon>Endopterygota</taxon>
        <taxon>Lepidoptera</taxon>
        <taxon>Glossata</taxon>
        <taxon>Ditrysia</taxon>
        <taxon>Papilionoidea</taxon>
        <taxon>Papilionidae</taxon>
        <taxon>Parnassiinae</taxon>
        <taxon>Parnassini</taxon>
        <taxon>Parnassius</taxon>
        <taxon>Parnassius</taxon>
    </lineage>
</organism>
<keyword evidence="2" id="KW-1185">Reference proteome</keyword>
<reference evidence="1" key="1">
    <citation type="submission" date="2021-04" db="EMBL/GenBank/DDBJ databases">
        <authorList>
            <person name="Tunstrom K."/>
        </authorList>
    </citation>
    <scope>NUCLEOTIDE SEQUENCE</scope>
</reference>
<dbReference type="AlphaFoldDB" id="A0A8S3X2J2"/>
<dbReference type="OrthoDB" id="118105at2759"/>
<sequence>MDVSSIYSTLRQLQDGWYTGKKAQMLDTPKKDTLDYLEFKAVIANSLLYFTPAREQIHLYEEICPSTPIAAENSHGRSFTND</sequence>
<evidence type="ECO:0000313" key="2">
    <source>
        <dbReference type="Proteomes" id="UP000691718"/>
    </source>
</evidence>